<accession>A0A846QRH8</accession>
<comment type="caution">
    <text evidence="5">The sequence shown here is derived from an EMBL/GenBank/DDBJ whole genome shotgun (WGS) entry which is preliminary data.</text>
</comment>
<dbReference type="InterPro" id="IPR010992">
    <property type="entry name" value="IHF-like_DNA-bd_dom_sf"/>
</dbReference>
<evidence type="ECO:0000313" key="5">
    <source>
        <dbReference type="EMBL" id="NJB67269.1"/>
    </source>
</evidence>
<dbReference type="CDD" id="cd13831">
    <property type="entry name" value="HU"/>
    <property type="match status" value="1"/>
</dbReference>
<sequence length="91" mass="9716">MTKAGMVEQIKRKAGLSTKVAAEKVYDAVLESVREALIGGDSAIFTGLGSFKVVTRAERAGRNPGTGEIIRIPSCNVVRFTPGKKIRAILN</sequence>
<comment type="similarity">
    <text evidence="1 4">Belongs to the bacterial histone-like protein family.</text>
</comment>
<proteinExistence type="inferred from homology"/>
<dbReference type="SMART" id="SM00411">
    <property type="entry name" value="BHL"/>
    <property type="match status" value="1"/>
</dbReference>
<dbReference type="GO" id="GO:0003677">
    <property type="term" value="F:DNA binding"/>
    <property type="evidence" value="ECO:0007669"/>
    <property type="project" value="UniProtKB-KW"/>
</dbReference>
<dbReference type="AlphaFoldDB" id="A0A846QRH8"/>
<reference evidence="5 6" key="1">
    <citation type="submission" date="2020-03" db="EMBL/GenBank/DDBJ databases">
        <title>Genomic Encyclopedia of Type Strains, Phase IV (KMG-IV): sequencing the most valuable type-strain genomes for metagenomic binning, comparative biology and taxonomic classification.</title>
        <authorList>
            <person name="Goeker M."/>
        </authorList>
    </citation>
    <scope>NUCLEOTIDE SEQUENCE [LARGE SCALE GENOMIC DNA]</scope>
    <source>
        <strain evidence="5 6">DSM 24233</strain>
    </source>
</reference>
<dbReference type="EMBL" id="JAATJA010000001">
    <property type="protein sequence ID" value="NJB67269.1"/>
    <property type="molecule type" value="Genomic_DNA"/>
</dbReference>
<name>A0A846QRH8_9BACT</name>
<dbReference type="InterPro" id="IPR000119">
    <property type="entry name" value="Hist_DNA-bd"/>
</dbReference>
<dbReference type="GO" id="GO:0005829">
    <property type="term" value="C:cytosol"/>
    <property type="evidence" value="ECO:0007669"/>
    <property type="project" value="TreeGrafter"/>
</dbReference>
<dbReference type="PANTHER" id="PTHR33175:SF3">
    <property type="entry name" value="DNA-BINDING PROTEIN HU-BETA"/>
    <property type="match status" value="1"/>
</dbReference>
<dbReference type="PRINTS" id="PR01727">
    <property type="entry name" value="DNABINDINGHU"/>
</dbReference>
<protein>
    <submittedName>
        <fullName evidence="5">DNA-binding protein HU-beta</fullName>
    </submittedName>
</protein>
<dbReference type="GO" id="GO:0030527">
    <property type="term" value="F:structural constituent of chromatin"/>
    <property type="evidence" value="ECO:0007669"/>
    <property type="project" value="InterPro"/>
</dbReference>
<evidence type="ECO:0000256" key="4">
    <source>
        <dbReference type="RuleBase" id="RU003939"/>
    </source>
</evidence>
<dbReference type="GO" id="GO:0030261">
    <property type="term" value="P:chromosome condensation"/>
    <property type="evidence" value="ECO:0007669"/>
    <property type="project" value="UniProtKB-KW"/>
</dbReference>
<dbReference type="Pfam" id="PF00216">
    <property type="entry name" value="Bac_DNA_binding"/>
    <property type="match status" value="1"/>
</dbReference>
<keyword evidence="3 5" id="KW-0238">DNA-binding</keyword>
<dbReference type="PANTHER" id="PTHR33175">
    <property type="entry name" value="DNA-BINDING PROTEIN HU"/>
    <property type="match status" value="1"/>
</dbReference>
<dbReference type="SUPFAM" id="SSF47729">
    <property type="entry name" value="IHF-like DNA-binding proteins"/>
    <property type="match status" value="1"/>
</dbReference>
<dbReference type="Proteomes" id="UP000580856">
    <property type="component" value="Unassembled WGS sequence"/>
</dbReference>
<keyword evidence="2" id="KW-0226">DNA condensation</keyword>
<organism evidence="5 6">
    <name type="scientific">Desulfobaculum xiamenense</name>
    <dbReference type="NCBI Taxonomy" id="995050"/>
    <lineage>
        <taxon>Bacteria</taxon>
        <taxon>Pseudomonadati</taxon>
        <taxon>Thermodesulfobacteriota</taxon>
        <taxon>Desulfovibrionia</taxon>
        <taxon>Desulfovibrionales</taxon>
        <taxon>Desulfovibrionaceae</taxon>
        <taxon>Desulfobaculum</taxon>
    </lineage>
</organism>
<evidence type="ECO:0000256" key="2">
    <source>
        <dbReference type="ARBA" id="ARBA00023067"/>
    </source>
</evidence>
<evidence type="ECO:0000256" key="1">
    <source>
        <dbReference type="ARBA" id="ARBA00010529"/>
    </source>
</evidence>
<keyword evidence="6" id="KW-1185">Reference proteome</keyword>
<dbReference type="RefSeq" id="WP_167940337.1">
    <property type="nucleotide sequence ID" value="NZ_JAATJA010000001.1"/>
</dbReference>
<dbReference type="Gene3D" id="4.10.520.10">
    <property type="entry name" value="IHF-like DNA-binding proteins"/>
    <property type="match status" value="1"/>
</dbReference>
<gene>
    <name evidence="5" type="ORF">GGQ74_000909</name>
</gene>
<evidence type="ECO:0000256" key="3">
    <source>
        <dbReference type="ARBA" id="ARBA00023125"/>
    </source>
</evidence>
<evidence type="ECO:0000313" key="6">
    <source>
        <dbReference type="Proteomes" id="UP000580856"/>
    </source>
</evidence>